<keyword evidence="2" id="KW-1185">Reference proteome</keyword>
<reference evidence="1" key="1">
    <citation type="submission" date="2020-11" db="EMBL/GenBank/DDBJ databases">
        <authorList>
            <consortium name="DOE Joint Genome Institute"/>
            <person name="Ahrendt S."/>
            <person name="Riley R."/>
            <person name="Andreopoulos W."/>
            <person name="Labutti K."/>
            <person name="Pangilinan J."/>
            <person name="Ruiz-Duenas F.J."/>
            <person name="Barrasa J.M."/>
            <person name="Sanchez-Garcia M."/>
            <person name="Camarero S."/>
            <person name="Miyauchi S."/>
            <person name="Serrano A."/>
            <person name="Linde D."/>
            <person name="Babiker R."/>
            <person name="Drula E."/>
            <person name="Ayuso-Fernandez I."/>
            <person name="Pacheco R."/>
            <person name="Padilla G."/>
            <person name="Ferreira P."/>
            <person name="Barriuso J."/>
            <person name="Kellner H."/>
            <person name="Castanera R."/>
            <person name="Alfaro M."/>
            <person name="Ramirez L."/>
            <person name="Pisabarro A.G."/>
            <person name="Kuo A."/>
            <person name="Tritt A."/>
            <person name="Lipzen A."/>
            <person name="He G."/>
            <person name="Yan M."/>
            <person name="Ng V."/>
            <person name="Cullen D."/>
            <person name="Martin F."/>
            <person name="Rosso M.-N."/>
            <person name="Henrissat B."/>
            <person name="Hibbett D."/>
            <person name="Martinez A.T."/>
            <person name="Grigoriev I.V."/>
        </authorList>
    </citation>
    <scope>NUCLEOTIDE SEQUENCE</scope>
    <source>
        <strain evidence="1">CBS 247.69</strain>
    </source>
</reference>
<evidence type="ECO:0000313" key="2">
    <source>
        <dbReference type="Proteomes" id="UP000807353"/>
    </source>
</evidence>
<proteinExistence type="predicted"/>
<sequence>MFVRKVQEATLNLGWRSMTSYVGKGTYKNIMVAINQRSVSQAVQVLITALPPCAWYFGCLMKGVAVILALRPTASNIVMMYGRPNLTSLHMDLSIAVKRHFFLAVLVIVVAIDDERIPSLKLNDPDVENIYLSGYSERMIYDPKHSEEGSWYLKKILEGGRLISSSTVDRSSVPHASEEISTSDFGLINNGSCSRCYIKFFVNVKFSPPDGIEFADPVAAPLYPPPPDFAPRS</sequence>
<dbReference type="AlphaFoldDB" id="A0A9P5Y7M4"/>
<gene>
    <name evidence="1" type="ORF">BDZ94DRAFT_1235960</name>
</gene>
<dbReference type="Proteomes" id="UP000807353">
    <property type="component" value="Unassembled WGS sequence"/>
</dbReference>
<organism evidence="1 2">
    <name type="scientific">Collybia nuda</name>
    <dbReference type="NCBI Taxonomy" id="64659"/>
    <lineage>
        <taxon>Eukaryota</taxon>
        <taxon>Fungi</taxon>
        <taxon>Dikarya</taxon>
        <taxon>Basidiomycota</taxon>
        <taxon>Agaricomycotina</taxon>
        <taxon>Agaricomycetes</taxon>
        <taxon>Agaricomycetidae</taxon>
        <taxon>Agaricales</taxon>
        <taxon>Tricholomatineae</taxon>
        <taxon>Clitocybaceae</taxon>
        <taxon>Collybia</taxon>
    </lineage>
</organism>
<evidence type="ECO:0000313" key="1">
    <source>
        <dbReference type="EMBL" id="KAF9463680.1"/>
    </source>
</evidence>
<protein>
    <submittedName>
        <fullName evidence="1">Uncharacterized protein</fullName>
    </submittedName>
</protein>
<comment type="caution">
    <text evidence="1">The sequence shown here is derived from an EMBL/GenBank/DDBJ whole genome shotgun (WGS) entry which is preliminary data.</text>
</comment>
<name>A0A9P5Y7M4_9AGAR</name>
<accession>A0A9P5Y7M4</accession>
<dbReference type="EMBL" id="MU150260">
    <property type="protein sequence ID" value="KAF9463680.1"/>
    <property type="molecule type" value="Genomic_DNA"/>
</dbReference>